<proteinExistence type="inferred from homology"/>
<keyword evidence="7" id="KW-1185">Reference proteome</keyword>
<evidence type="ECO:0000256" key="3">
    <source>
        <dbReference type="ARBA" id="ARBA00022692"/>
    </source>
</evidence>
<dbReference type="GO" id="GO:0005778">
    <property type="term" value="C:peroxisomal membrane"/>
    <property type="evidence" value="ECO:0007669"/>
    <property type="project" value="TreeGrafter"/>
</dbReference>
<dbReference type="PANTHER" id="PTHR11266:SF80">
    <property type="entry name" value="PEROXISOMAL MEMBRANE PROTEIN 2"/>
    <property type="match status" value="1"/>
</dbReference>
<dbReference type="GeneID" id="106068463"/>
<feature type="transmembrane region" description="Helical" evidence="6">
    <location>
        <begin position="169"/>
        <end position="189"/>
    </location>
</feature>
<feature type="transmembrane region" description="Helical" evidence="6">
    <location>
        <begin position="144"/>
        <end position="163"/>
    </location>
</feature>
<keyword evidence="3 6" id="KW-0812">Transmembrane</keyword>
<reference evidence="8" key="1">
    <citation type="submission" date="2025-08" db="UniProtKB">
        <authorList>
            <consortium name="RefSeq"/>
        </authorList>
    </citation>
    <scope>IDENTIFICATION</scope>
</reference>
<evidence type="ECO:0000256" key="5">
    <source>
        <dbReference type="ARBA" id="ARBA00023136"/>
    </source>
</evidence>
<dbReference type="OMA" id="YVNINYV"/>
<evidence type="ECO:0000256" key="6">
    <source>
        <dbReference type="RuleBase" id="RU363053"/>
    </source>
</evidence>
<dbReference type="AlphaFoldDB" id="A0A9U8EDR5"/>
<keyword evidence="4 6" id="KW-1133">Transmembrane helix</keyword>
<feature type="transmembrane region" description="Helical" evidence="6">
    <location>
        <begin position="111"/>
        <end position="132"/>
    </location>
</feature>
<evidence type="ECO:0000256" key="1">
    <source>
        <dbReference type="ARBA" id="ARBA00004141"/>
    </source>
</evidence>
<evidence type="ECO:0000256" key="4">
    <source>
        <dbReference type="ARBA" id="ARBA00022989"/>
    </source>
</evidence>
<feature type="transmembrane region" description="Helical" evidence="6">
    <location>
        <begin position="69"/>
        <end position="91"/>
    </location>
</feature>
<keyword evidence="5 6" id="KW-0472">Membrane</keyword>
<dbReference type="Proteomes" id="UP001165740">
    <property type="component" value="Chromosome 12"/>
</dbReference>
<comment type="similarity">
    <text evidence="2 6">Belongs to the peroxisomal membrane protein PXMP2/4 family.</text>
</comment>
<evidence type="ECO:0000313" key="8">
    <source>
        <dbReference type="RefSeq" id="XP_013083283.2"/>
    </source>
</evidence>
<dbReference type="OrthoDB" id="860at2759"/>
<dbReference type="RefSeq" id="XP_013083283.2">
    <property type="nucleotide sequence ID" value="XM_013227829.2"/>
</dbReference>
<evidence type="ECO:0000313" key="7">
    <source>
        <dbReference type="Proteomes" id="UP001165740"/>
    </source>
</evidence>
<organism evidence="7 8">
    <name type="scientific">Biomphalaria glabrata</name>
    <name type="common">Bloodfluke planorb</name>
    <name type="synonym">Freshwater snail</name>
    <dbReference type="NCBI Taxonomy" id="6526"/>
    <lineage>
        <taxon>Eukaryota</taxon>
        <taxon>Metazoa</taxon>
        <taxon>Spiralia</taxon>
        <taxon>Lophotrochozoa</taxon>
        <taxon>Mollusca</taxon>
        <taxon>Gastropoda</taxon>
        <taxon>Heterobranchia</taxon>
        <taxon>Euthyneura</taxon>
        <taxon>Panpulmonata</taxon>
        <taxon>Hygrophila</taxon>
        <taxon>Lymnaeoidea</taxon>
        <taxon>Planorbidae</taxon>
        <taxon>Biomphalaria</taxon>
    </lineage>
</organism>
<evidence type="ECO:0000256" key="2">
    <source>
        <dbReference type="ARBA" id="ARBA00006824"/>
    </source>
</evidence>
<name>A0A9U8EDR5_BIOGL</name>
<comment type="subcellular location">
    <subcellularLocation>
        <location evidence="1">Membrane</location>
        <topology evidence="1">Multi-pass membrane protein</topology>
    </subcellularLocation>
</comment>
<dbReference type="PANTHER" id="PTHR11266">
    <property type="entry name" value="PEROXISOMAL MEMBRANE PROTEIN 2, PXMP2 MPV17"/>
    <property type="match status" value="1"/>
</dbReference>
<protein>
    <submittedName>
        <fullName evidence="8">Peroxisomal membrane protein 2-like</fullName>
    </submittedName>
</protein>
<sequence>MSKPIKESKSKGNDNLLIRAFHQYLRLLHERPVVTKAATNAVVSGLGNIISQYLAPDPTAKGRINWKSVFAYISFGFFVNGPLIHHFYAFLEKLFPKDTPNAKWKKVLFDRLIFAPPFLLIFLYYVSIVEGHGNKGAVKRIKDTYWMILKLNLSVWSIVQYINMNYVPLKFRTVFGNFCALIWMIFISIKRRQMSS</sequence>
<dbReference type="Pfam" id="PF04117">
    <property type="entry name" value="Mpv17_PMP22"/>
    <property type="match status" value="1"/>
</dbReference>
<gene>
    <name evidence="8" type="primary">LOC106068463</name>
</gene>
<dbReference type="KEGG" id="bgt:106068463"/>
<accession>A0A9U8EDR5</accession>
<dbReference type="InterPro" id="IPR007248">
    <property type="entry name" value="Mpv17_PMP22"/>
</dbReference>